<name>A0A8R7PYJ4_TRIUA</name>
<reference evidence="4" key="1">
    <citation type="journal article" date="2013" name="Nature">
        <title>Draft genome of the wheat A-genome progenitor Triticum urartu.</title>
        <authorList>
            <person name="Ling H.Q."/>
            <person name="Zhao S."/>
            <person name="Liu D."/>
            <person name="Wang J."/>
            <person name="Sun H."/>
            <person name="Zhang C."/>
            <person name="Fan H."/>
            <person name="Li D."/>
            <person name="Dong L."/>
            <person name="Tao Y."/>
            <person name="Gao C."/>
            <person name="Wu H."/>
            <person name="Li Y."/>
            <person name="Cui Y."/>
            <person name="Guo X."/>
            <person name="Zheng S."/>
            <person name="Wang B."/>
            <person name="Yu K."/>
            <person name="Liang Q."/>
            <person name="Yang W."/>
            <person name="Lou X."/>
            <person name="Chen J."/>
            <person name="Feng M."/>
            <person name="Jian J."/>
            <person name="Zhang X."/>
            <person name="Luo G."/>
            <person name="Jiang Y."/>
            <person name="Liu J."/>
            <person name="Wang Z."/>
            <person name="Sha Y."/>
            <person name="Zhang B."/>
            <person name="Wu H."/>
            <person name="Tang D."/>
            <person name="Shen Q."/>
            <person name="Xue P."/>
            <person name="Zou S."/>
            <person name="Wang X."/>
            <person name="Liu X."/>
            <person name="Wang F."/>
            <person name="Yang Y."/>
            <person name="An X."/>
            <person name="Dong Z."/>
            <person name="Zhang K."/>
            <person name="Zhang X."/>
            <person name="Luo M.C."/>
            <person name="Dvorak J."/>
            <person name="Tong Y."/>
            <person name="Wang J."/>
            <person name="Yang H."/>
            <person name="Li Z."/>
            <person name="Wang D."/>
            <person name="Zhang A."/>
            <person name="Wang J."/>
        </authorList>
    </citation>
    <scope>NUCLEOTIDE SEQUENCE</scope>
    <source>
        <strain evidence="4">cv. G1812</strain>
    </source>
</reference>
<dbReference type="EnsemblPlants" id="TuG1812G0300005117.01.T01">
    <property type="protein sequence ID" value="TuG1812G0300005117.01.T01"/>
    <property type="gene ID" value="TuG1812G0300005117.01"/>
</dbReference>
<sequence>PPAAAPKKVDIAPRVPVPAPVAPAPDPAAVYLHQSAAQQHVAVAPPQAFHGPLHQDPGAPRGFSCKECNRWFETHQGLGGHAAGHKNRGIAAAAAAAIAAGVDP</sequence>
<dbReference type="Gramene" id="TuG1812G0300005117.01.T01">
    <property type="protein sequence ID" value="TuG1812G0300005117.01.T01"/>
    <property type="gene ID" value="TuG1812G0300005117.01"/>
</dbReference>
<keyword evidence="1" id="KW-0479">Metal-binding</keyword>
<evidence type="ECO:0000313" key="3">
    <source>
        <dbReference type="EnsemblPlants" id="TuG1812G0300005117.01.T01"/>
    </source>
</evidence>
<evidence type="ECO:0000259" key="2">
    <source>
        <dbReference type="PROSITE" id="PS50157"/>
    </source>
</evidence>
<feature type="domain" description="C2H2-type" evidence="2">
    <location>
        <begin position="63"/>
        <end position="90"/>
    </location>
</feature>
<evidence type="ECO:0000256" key="1">
    <source>
        <dbReference type="PROSITE-ProRule" id="PRU00042"/>
    </source>
</evidence>
<dbReference type="GO" id="GO:0008270">
    <property type="term" value="F:zinc ion binding"/>
    <property type="evidence" value="ECO:0007669"/>
    <property type="project" value="UniProtKB-KW"/>
</dbReference>
<reference evidence="3" key="3">
    <citation type="submission" date="2022-06" db="UniProtKB">
        <authorList>
            <consortium name="EnsemblPlants"/>
        </authorList>
    </citation>
    <scope>IDENTIFICATION</scope>
</reference>
<dbReference type="Proteomes" id="UP000015106">
    <property type="component" value="Chromosome 3"/>
</dbReference>
<keyword evidence="1" id="KW-0863">Zinc-finger</keyword>
<accession>A0A8R7PYJ4</accession>
<keyword evidence="1" id="KW-0862">Zinc</keyword>
<evidence type="ECO:0000313" key="4">
    <source>
        <dbReference type="Proteomes" id="UP000015106"/>
    </source>
</evidence>
<proteinExistence type="predicted"/>
<protein>
    <recommendedName>
        <fullName evidence="2">C2H2-type domain-containing protein</fullName>
    </recommendedName>
</protein>
<keyword evidence="4" id="KW-1185">Reference proteome</keyword>
<dbReference type="InterPro" id="IPR013087">
    <property type="entry name" value="Znf_C2H2_type"/>
</dbReference>
<reference evidence="3" key="2">
    <citation type="submission" date="2018-03" db="EMBL/GenBank/DDBJ databases">
        <title>The Triticum urartu genome reveals the dynamic nature of wheat genome evolution.</title>
        <authorList>
            <person name="Ling H."/>
            <person name="Ma B."/>
            <person name="Shi X."/>
            <person name="Liu H."/>
            <person name="Dong L."/>
            <person name="Sun H."/>
            <person name="Cao Y."/>
            <person name="Gao Q."/>
            <person name="Zheng S."/>
            <person name="Li Y."/>
            <person name="Yu Y."/>
            <person name="Du H."/>
            <person name="Qi M."/>
            <person name="Li Y."/>
            <person name="Yu H."/>
            <person name="Cui Y."/>
            <person name="Wang N."/>
            <person name="Chen C."/>
            <person name="Wu H."/>
            <person name="Zhao Y."/>
            <person name="Zhang J."/>
            <person name="Li Y."/>
            <person name="Zhou W."/>
            <person name="Zhang B."/>
            <person name="Hu W."/>
            <person name="Eijk M."/>
            <person name="Tang J."/>
            <person name="Witsenboer H."/>
            <person name="Zhao S."/>
            <person name="Li Z."/>
            <person name="Zhang A."/>
            <person name="Wang D."/>
            <person name="Liang C."/>
        </authorList>
    </citation>
    <scope>NUCLEOTIDE SEQUENCE [LARGE SCALE GENOMIC DNA]</scope>
    <source>
        <strain evidence="3">cv. G1812</strain>
    </source>
</reference>
<dbReference type="AlphaFoldDB" id="A0A8R7PYJ4"/>
<dbReference type="PROSITE" id="PS00028">
    <property type="entry name" value="ZINC_FINGER_C2H2_1"/>
    <property type="match status" value="1"/>
</dbReference>
<dbReference type="PROSITE" id="PS50157">
    <property type="entry name" value="ZINC_FINGER_C2H2_2"/>
    <property type="match status" value="1"/>
</dbReference>
<organism evidence="3 4">
    <name type="scientific">Triticum urartu</name>
    <name type="common">Red wild einkorn</name>
    <name type="synonym">Crithodium urartu</name>
    <dbReference type="NCBI Taxonomy" id="4572"/>
    <lineage>
        <taxon>Eukaryota</taxon>
        <taxon>Viridiplantae</taxon>
        <taxon>Streptophyta</taxon>
        <taxon>Embryophyta</taxon>
        <taxon>Tracheophyta</taxon>
        <taxon>Spermatophyta</taxon>
        <taxon>Magnoliopsida</taxon>
        <taxon>Liliopsida</taxon>
        <taxon>Poales</taxon>
        <taxon>Poaceae</taxon>
        <taxon>BOP clade</taxon>
        <taxon>Pooideae</taxon>
        <taxon>Triticodae</taxon>
        <taxon>Triticeae</taxon>
        <taxon>Triticinae</taxon>
        <taxon>Triticum</taxon>
    </lineage>
</organism>